<feature type="region of interest" description="Disordered" evidence="1">
    <location>
        <begin position="320"/>
        <end position="354"/>
    </location>
</feature>
<feature type="region of interest" description="Disordered" evidence="1">
    <location>
        <begin position="77"/>
        <end position="101"/>
    </location>
</feature>
<feature type="region of interest" description="Disordered" evidence="1">
    <location>
        <begin position="28"/>
        <end position="65"/>
    </location>
</feature>
<dbReference type="EMBL" id="KB456267">
    <property type="protein sequence ID" value="EMF10660.1"/>
    <property type="molecule type" value="Genomic_DNA"/>
</dbReference>
<feature type="compositionally biased region" description="Pro residues" evidence="1">
    <location>
        <begin position="49"/>
        <end position="60"/>
    </location>
</feature>
<evidence type="ECO:0000313" key="2">
    <source>
        <dbReference type="EMBL" id="EMF10660.1"/>
    </source>
</evidence>
<dbReference type="GeneID" id="27903472"/>
<sequence length="601" mass="67013">MKLHSRQIITHQEIEMDVEHRISSSCPHFTESHRASLQNDSAQCDQPTEPIPSHHPPDLSPPRRRWSRRWQSLKSVMNSRKGWQQRMAADGDQARPSIGRMKDSDDYITARAANPRTGLVSPSPCSSTPNSPGDALNLRRRTTQQETRSHAVRRRPVLAKANEGRKVSGHSAREGVLEHGHCEASYNMGQCRALNLEEAQGELQEDQFVVHMPSAREPQPFTYPGYTAEQIEALEHYRCKARRVSSEGYDRRLFCDRSTAAIGSEQVIGAPSQSLQPSCYLRPFTPYTAGRLHDEPGSPEPPRILVRKRNSSKVRRILQHSQPKVGAQSHDIDQGLPPILGPRSPKTSLPQRSAVQMHCDVPATVRNINQHAEKSSASVIGSGPKLYTIKAIDSSPPSRRPSTNDEDLVDQYTRIRSPPSVNMHAIPGAYTDLSQLPSVRLVRPEHAAVPRMKVKNRQCSLGCQGDGNQQGRCTQQRSTSNDTVVRSGSLLFRRHVTPEERPLLNLTTEQLLGYFLQLANYLGSLQLPRIGLLEILRDPEVSTKEKTQALQAILSLAGHTLAICTLLAMLWKVGTALKEFCEVVLWPLALPLRLIKCVLVG</sequence>
<evidence type="ECO:0000256" key="1">
    <source>
        <dbReference type="SAM" id="MobiDB-lite"/>
    </source>
</evidence>
<proteinExistence type="predicted"/>
<feature type="compositionally biased region" description="Polar residues" evidence="1">
    <location>
        <begin position="345"/>
        <end position="354"/>
    </location>
</feature>
<dbReference type="Proteomes" id="UP000016931">
    <property type="component" value="Unassembled WGS sequence"/>
</dbReference>
<feature type="compositionally biased region" description="Low complexity" evidence="1">
    <location>
        <begin position="121"/>
        <end position="132"/>
    </location>
</feature>
<evidence type="ECO:0000313" key="3">
    <source>
        <dbReference type="Proteomes" id="UP000016931"/>
    </source>
</evidence>
<protein>
    <submittedName>
        <fullName evidence="2">Uncharacterized protein</fullName>
    </submittedName>
</protein>
<dbReference type="OMA" id="QFVVHMP"/>
<name>N1QE89_SPHMS</name>
<feature type="region of interest" description="Disordered" evidence="1">
    <location>
        <begin position="114"/>
        <end position="152"/>
    </location>
</feature>
<dbReference type="RefSeq" id="XP_016758781.1">
    <property type="nucleotide sequence ID" value="XM_016906335.1"/>
</dbReference>
<dbReference type="eggNOG" id="ENOG502RG71">
    <property type="taxonomic scope" value="Eukaryota"/>
</dbReference>
<reference evidence="2 3" key="1">
    <citation type="journal article" date="2012" name="PLoS Pathog.">
        <title>Diverse lifestyles and strategies of plant pathogenesis encoded in the genomes of eighteen Dothideomycetes fungi.</title>
        <authorList>
            <person name="Ohm R.A."/>
            <person name="Feau N."/>
            <person name="Henrissat B."/>
            <person name="Schoch C.L."/>
            <person name="Horwitz B.A."/>
            <person name="Barry K.W."/>
            <person name="Condon B.J."/>
            <person name="Copeland A.C."/>
            <person name="Dhillon B."/>
            <person name="Glaser F."/>
            <person name="Hesse C.N."/>
            <person name="Kosti I."/>
            <person name="LaButti K."/>
            <person name="Lindquist E.A."/>
            <person name="Lucas S."/>
            <person name="Salamov A.A."/>
            <person name="Bradshaw R.E."/>
            <person name="Ciuffetti L."/>
            <person name="Hamelin R.C."/>
            <person name="Kema G.H.J."/>
            <person name="Lawrence C."/>
            <person name="Scott J.A."/>
            <person name="Spatafora J.W."/>
            <person name="Turgeon B.G."/>
            <person name="de Wit P.J.G.M."/>
            <person name="Zhong S."/>
            <person name="Goodwin S.B."/>
            <person name="Grigoriev I.V."/>
        </authorList>
    </citation>
    <scope>NUCLEOTIDE SEQUENCE [LARGE SCALE GENOMIC DNA]</scope>
    <source>
        <strain evidence="2 3">SO2202</strain>
    </source>
</reference>
<dbReference type="AlphaFoldDB" id="N1QE89"/>
<gene>
    <name evidence="2" type="ORF">SEPMUDRAFT_150691</name>
</gene>
<dbReference type="OrthoDB" id="5415055at2759"/>
<dbReference type="HOGENOM" id="CLU_545087_0_0_1"/>
<accession>N1QE89</accession>
<organism evidence="2 3">
    <name type="scientific">Sphaerulina musiva (strain SO2202)</name>
    <name type="common">Poplar stem canker fungus</name>
    <name type="synonym">Septoria musiva</name>
    <dbReference type="NCBI Taxonomy" id="692275"/>
    <lineage>
        <taxon>Eukaryota</taxon>
        <taxon>Fungi</taxon>
        <taxon>Dikarya</taxon>
        <taxon>Ascomycota</taxon>
        <taxon>Pezizomycotina</taxon>
        <taxon>Dothideomycetes</taxon>
        <taxon>Dothideomycetidae</taxon>
        <taxon>Mycosphaerellales</taxon>
        <taxon>Mycosphaerellaceae</taxon>
        <taxon>Sphaerulina</taxon>
    </lineage>
</organism>
<feature type="compositionally biased region" description="Polar residues" evidence="1">
    <location>
        <begin position="35"/>
        <end position="46"/>
    </location>
</feature>
<keyword evidence="3" id="KW-1185">Reference proteome</keyword>